<gene>
    <name evidence="2" type="ORF">QV07_04550</name>
</gene>
<comment type="caution">
    <text evidence="2">The sequence shown here is derived from an EMBL/GenBank/DDBJ whole genome shotgun (WGS) entry which is preliminary data.</text>
</comment>
<evidence type="ECO:0000256" key="1">
    <source>
        <dbReference type="SAM" id="MobiDB-lite"/>
    </source>
</evidence>
<dbReference type="AlphaFoldDB" id="A0A1A7Q563"/>
<proteinExistence type="predicted"/>
<evidence type="ECO:0000313" key="3">
    <source>
        <dbReference type="Proteomes" id="UP000243168"/>
    </source>
</evidence>
<reference evidence="2 3" key="1">
    <citation type="submission" date="2014-11" db="EMBL/GenBank/DDBJ databases">
        <title>Pan-genome of Gallibacterium spp.</title>
        <authorList>
            <person name="Kudirkiene E."/>
            <person name="Bojesen A.M."/>
        </authorList>
    </citation>
    <scope>NUCLEOTIDE SEQUENCE [LARGE SCALE GENOMIC DNA]</scope>
    <source>
        <strain evidence="2 3">F298</strain>
    </source>
</reference>
<sequence length="247" mass="27355">MGTSQSSVGPNGRSPLLPSWVDDNQTLLQTPNPQRLKGLRQAIGRAVQGGGRDDVHKALGHYARKASGGKHIAVQKLGKMTQAGAGLFGIFSDSRQQQYSVNLHSLNGLSCDEVINQISELLTGHHGDSDKIRFAMNIALSEALEGITTFDENSISVEVIAKMMICYLTESIFLQITHDAGKAWNKADNLVQISNVENDLRQLIREVVDITLAPKFTDNVCQLTPEQMQEIQNQAILDIWEEWENYR</sequence>
<dbReference type="Proteomes" id="UP000243168">
    <property type="component" value="Unassembled WGS sequence"/>
</dbReference>
<organism evidence="2 3">
    <name type="scientific">Gallibacterium genomosp. 3</name>
    <dbReference type="NCBI Taxonomy" id="505345"/>
    <lineage>
        <taxon>Bacteria</taxon>
        <taxon>Pseudomonadati</taxon>
        <taxon>Pseudomonadota</taxon>
        <taxon>Gammaproteobacteria</taxon>
        <taxon>Pasteurellales</taxon>
        <taxon>Pasteurellaceae</taxon>
        <taxon>Gallibacterium</taxon>
    </lineage>
</organism>
<accession>A0A1A7Q563</accession>
<protein>
    <submittedName>
        <fullName evidence="2">Uncharacterized protein</fullName>
    </submittedName>
</protein>
<name>A0A1A7Q563_9PAST</name>
<evidence type="ECO:0000313" key="2">
    <source>
        <dbReference type="EMBL" id="OBX09993.1"/>
    </source>
</evidence>
<feature type="region of interest" description="Disordered" evidence="1">
    <location>
        <begin position="1"/>
        <end position="25"/>
    </location>
</feature>
<dbReference type="RefSeq" id="WP_065234337.1">
    <property type="nucleotide sequence ID" value="NZ_JTJS01000039.1"/>
</dbReference>
<dbReference type="PATRIC" id="fig|505345.8.peg.915"/>
<dbReference type="EMBL" id="JTJS01000039">
    <property type="protein sequence ID" value="OBX09993.1"/>
    <property type="molecule type" value="Genomic_DNA"/>
</dbReference>